<keyword evidence="2" id="KW-1185">Reference proteome</keyword>
<comment type="caution">
    <text evidence="1">The sequence shown here is derived from an EMBL/GenBank/DDBJ whole genome shotgun (WGS) entry which is preliminary data.</text>
</comment>
<protein>
    <submittedName>
        <fullName evidence="1">Uncharacterized protein</fullName>
    </submittedName>
</protein>
<proteinExistence type="predicted"/>
<organism evidence="1 2">
    <name type="scientific">Brachionus plicatilis</name>
    <name type="common">Marine rotifer</name>
    <name type="synonym">Brachionus muelleri</name>
    <dbReference type="NCBI Taxonomy" id="10195"/>
    <lineage>
        <taxon>Eukaryota</taxon>
        <taxon>Metazoa</taxon>
        <taxon>Spiralia</taxon>
        <taxon>Gnathifera</taxon>
        <taxon>Rotifera</taxon>
        <taxon>Eurotatoria</taxon>
        <taxon>Monogononta</taxon>
        <taxon>Pseudotrocha</taxon>
        <taxon>Ploima</taxon>
        <taxon>Brachionidae</taxon>
        <taxon>Brachionus</taxon>
    </lineage>
</organism>
<accession>A0A3M7RQH2</accession>
<dbReference type="EMBL" id="REGN01002854">
    <property type="protein sequence ID" value="RNA25796.1"/>
    <property type="molecule type" value="Genomic_DNA"/>
</dbReference>
<reference evidence="1 2" key="1">
    <citation type="journal article" date="2018" name="Sci. Rep.">
        <title>Genomic signatures of local adaptation to the degree of environmental predictability in rotifers.</title>
        <authorList>
            <person name="Franch-Gras L."/>
            <person name="Hahn C."/>
            <person name="Garcia-Roger E.M."/>
            <person name="Carmona M.J."/>
            <person name="Serra M."/>
            <person name="Gomez A."/>
        </authorList>
    </citation>
    <scope>NUCLEOTIDE SEQUENCE [LARGE SCALE GENOMIC DNA]</scope>
    <source>
        <strain evidence="1">HYR1</strain>
    </source>
</reference>
<evidence type="ECO:0000313" key="2">
    <source>
        <dbReference type="Proteomes" id="UP000276133"/>
    </source>
</evidence>
<gene>
    <name evidence="1" type="ORF">BpHYR1_043685</name>
</gene>
<name>A0A3M7RQH2_BRAPC</name>
<sequence>MLIYQTYKKTLNAKACYWWYKGCITCYNLQNIIFFFYKIIIKIISLNFNKNVVLISLGDNLEKNEPQKADLVQSKNDTNHHFSVANHHYKESKLLLCHQEGLFLALLP</sequence>
<evidence type="ECO:0000313" key="1">
    <source>
        <dbReference type="EMBL" id="RNA25796.1"/>
    </source>
</evidence>
<dbReference type="Proteomes" id="UP000276133">
    <property type="component" value="Unassembled WGS sequence"/>
</dbReference>
<dbReference type="AlphaFoldDB" id="A0A3M7RQH2"/>